<dbReference type="SMART" id="SM00347">
    <property type="entry name" value="HTH_MARR"/>
    <property type="match status" value="2"/>
</dbReference>
<dbReference type="AlphaFoldDB" id="A0A369P1A2"/>
<feature type="domain" description="HTH marR-type" evidence="4">
    <location>
        <begin position="28"/>
        <end position="128"/>
    </location>
</feature>
<dbReference type="SUPFAM" id="SSF46785">
    <property type="entry name" value="Winged helix' DNA-binding domain"/>
    <property type="match status" value="2"/>
</dbReference>
<reference evidence="5 6" key="1">
    <citation type="journal article" date="2018" name="Elife">
        <title>Discovery and characterization of a prevalent human gut bacterial enzyme sufficient for the inactivation of a family of plant toxins.</title>
        <authorList>
            <person name="Koppel N."/>
            <person name="Bisanz J.E."/>
            <person name="Pandelia M.E."/>
            <person name="Turnbaugh P.J."/>
            <person name="Balskus E.P."/>
        </authorList>
    </citation>
    <scope>NUCLEOTIDE SEQUENCE [LARGE SCALE GENOMIC DNA]</scope>
    <source>
        <strain evidence="5 6">OB21 GAM 11</strain>
    </source>
</reference>
<dbReference type="PANTHER" id="PTHR42756">
    <property type="entry name" value="TRANSCRIPTIONAL REGULATOR, MARR"/>
    <property type="match status" value="1"/>
</dbReference>
<organism evidence="5 6">
    <name type="scientific">Adlercreutzia equolifaciens subsp. celatus</name>
    <dbReference type="NCBI Taxonomy" id="394340"/>
    <lineage>
        <taxon>Bacteria</taxon>
        <taxon>Bacillati</taxon>
        <taxon>Actinomycetota</taxon>
        <taxon>Coriobacteriia</taxon>
        <taxon>Eggerthellales</taxon>
        <taxon>Eggerthellaceae</taxon>
        <taxon>Adlercreutzia</taxon>
    </lineage>
</organism>
<dbReference type="RefSeq" id="WP_114548600.1">
    <property type="nucleotide sequence ID" value="NZ_PPUT01000006.1"/>
</dbReference>
<name>A0A369P1A2_9ACTN</name>
<dbReference type="GO" id="GO:0003677">
    <property type="term" value="F:DNA binding"/>
    <property type="evidence" value="ECO:0007669"/>
    <property type="project" value="UniProtKB-KW"/>
</dbReference>
<dbReference type="PANTHER" id="PTHR42756:SF1">
    <property type="entry name" value="TRANSCRIPTIONAL REPRESSOR OF EMRAB OPERON"/>
    <property type="match status" value="1"/>
</dbReference>
<evidence type="ECO:0000256" key="3">
    <source>
        <dbReference type="ARBA" id="ARBA00023163"/>
    </source>
</evidence>
<evidence type="ECO:0000313" key="5">
    <source>
        <dbReference type="EMBL" id="RDC45874.1"/>
    </source>
</evidence>
<dbReference type="GO" id="GO:0003700">
    <property type="term" value="F:DNA-binding transcription factor activity"/>
    <property type="evidence" value="ECO:0007669"/>
    <property type="project" value="InterPro"/>
</dbReference>
<evidence type="ECO:0000256" key="1">
    <source>
        <dbReference type="ARBA" id="ARBA00023015"/>
    </source>
</evidence>
<dbReference type="EMBL" id="PPUT01000006">
    <property type="protein sequence ID" value="RDC45874.1"/>
    <property type="molecule type" value="Genomic_DNA"/>
</dbReference>
<accession>A0A369P1A2</accession>
<dbReference type="Proteomes" id="UP000253805">
    <property type="component" value="Unassembled WGS sequence"/>
</dbReference>
<sequence>MDNKRDDWAQASETVLIFDQWMRAIVGTLRAERGATINQFWLLLLISERPQQSAATAAATLGLNYTTVAACAAQLVRKGALEKRTCDDDNRYSPLAITPAGQRLLASLDQSLITAAKSALDPLQDNERTQALQLFFEACVRLNKKRMMGDLVRGDSAFIIACQQTALDFSRLCRKQHLSATQGHLLLALGSSGRTAAKELRRHLCLDAPTFSRALSRLTDAGLVTRIACASKREIEIALTSQGLACATDIAEETTKMLEALLGDGLRSPMGIRTIAALRASLEERL</sequence>
<keyword evidence="2" id="KW-0238">DNA-binding</keyword>
<evidence type="ECO:0000259" key="4">
    <source>
        <dbReference type="SMART" id="SM00347"/>
    </source>
</evidence>
<gene>
    <name evidence="5" type="ORF">C1850_03435</name>
</gene>
<evidence type="ECO:0000256" key="2">
    <source>
        <dbReference type="ARBA" id="ARBA00023125"/>
    </source>
</evidence>
<evidence type="ECO:0000313" key="6">
    <source>
        <dbReference type="Proteomes" id="UP000253805"/>
    </source>
</evidence>
<dbReference type="InterPro" id="IPR000835">
    <property type="entry name" value="HTH_MarR-typ"/>
</dbReference>
<keyword evidence="1" id="KW-0805">Transcription regulation</keyword>
<dbReference type="Gene3D" id="1.10.10.10">
    <property type="entry name" value="Winged helix-like DNA-binding domain superfamily/Winged helix DNA-binding domain"/>
    <property type="match status" value="2"/>
</dbReference>
<protein>
    <recommendedName>
        <fullName evidence="4">HTH marR-type domain-containing protein</fullName>
    </recommendedName>
</protein>
<proteinExistence type="predicted"/>
<comment type="caution">
    <text evidence="5">The sequence shown here is derived from an EMBL/GenBank/DDBJ whole genome shotgun (WGS) entry which is preliminary data.</text>
</comment>
<dbReference type="InterPro" id="IPR036388">
    <property type="entry name" value="WH-like_DNA-bd_sf"/>
</dbReference>
<keyword evidence="3" id="KW-0804">Transcription</keyword>
<feature type="domain" description="HTH marR-type" evidence="4">
    <location>
        <begin position="171"/>
        <end position="270"/>
    </location>
</feature>
<dbReference type="InterPro" id="IPR036390">
    <property type="entry name" value="WH_DNA-bd_sf"/>
</dbReference>
<dbReference type="Pfam" id="PF01047">
    <property type="entry name" value="MarR"/>
    <property type="match status" value="1"/>
</dbReference>